<keyword evidence="2" id="KW-1185">Reference proteome</keyword>
<dbReference type="Proteomes" id="UP000199288">
    <property type="component" value="Unassembled WGS sequence"/>
</dbReference>
<dbReference type="EMBL" id="FNQV01000011">
    <property type="protein sequence ID" value="SEA52808.1"/>
    <property type="molecule type" value="Genomic_DNA"/>
</dbReference>
<organism evidence="1 2">
    <name type="scientific">Bowdeniella nasicola</name>
    <dbReference type="NCBI Taxonomy" id="208480"/>
    <lineage>
        <taxon>Bacteria</taxon>
        <taxon>Bacillati</taxon>
        <taxon>Actinomycetota</taxon>
        <taxon>Actinomycetes</taxon>
        <taxon>Actinomycetales</taxon>
        <taxon>Actinomycetaceae</taxon>
        <taxon>Bowdeniella</taxon>
    </lineage>
</organism>
<dbReference type="AlphaFoldDB" id="A0A1H4BXE2"/>
<reference evidence="2" key="1">
    <citation type="submission" date="2016-10" db="EMBL/GenBank/DDBJ databases">
        <authorList>
            <person name="Varghese N."/>
            <person name="Submissions S."/>
        </authorList>
    </citation>
    <scope>NUCLEOTIDE SEQUENCE [LARGE SCALE GENOMIC DNA]</scope>
    <source>
        <strain evidence="2">KPR-1</strain>
    </source>
</reference>
<evidence type="ECO:0000313" key="1">
    <source>
        <dbReference type="EMBL" id="SEA52808.1"/>
    </source>
</evidence>
<gene>
    <name evidence="1" type="ORF">SAMN02910418_01789</name>
</gene>
<evidence type="ECO:0000313" key="2">
    <source>
        <dbReference type="Proteomes" id="UP000199288"/>
    </source>
</evidence>
<dbReference type="SUPFAM" id="SSF69304">
    <property type="entry name" value="Tricorn protease N-terminal domain"/>
    <property type="match status" value="1"/>
</dbReference>
<protein>
    <submittedName>
        <fullName evidence="1">Uncharacterized protein</fullName>
    </submittedName>
</protein>
<accession>A0A1H4BXE2</accession>
<sequence>MTTGHAPTPAPGLPVVLDVDLEGRVLARSASEPRQLLEIGRKGQPRILTSLATSCTGLYIPGHRTIVVEHDWGGGTTPQLSLLNMVATHIPAGLEGFHLLAHGAGITHRVLHVHHQGITYLSDDRKRHTLDVWYRDWRSAPQLLHLDVPADARATTSKDGASVAVFSPDVSEITIHRLLTGETITVELPPGNIVTSTRLVPDGSRMITTYLRPDGSRGAWWWEGADHVREARPTIGKVIPGGVSPDGAHAVCLDEATNTFVLLSIDGDELMRWHCADVGVTTSAAWNIAGDMCAVDSAGASGAWRWRLADGDITHLW</sequence>
<proteinExistence type="predicted"/>
<name>A0A1H4BXE2_9ACTO</name>